<reference evidence="8 9" key="1">
    <citation type="submission" date="2024-04" db="EMBL/GenBank/DDBJ databases">
        <authorList>
            <person name="Waldvogel A.-M."/>
            <person name="Schoenle A."/>
        </authorList>
    </citation>
    <scope>NUCLEOTIDE SEQUENCE [LARGE SCALE GENOMIC DNA]</scope>
</reference>
<name>A0AAV2LHS7_KNICA</name>
<comment type="catalytic activity">
    <reaction evidence="4">
        <text>O-phospho-L-seryl-[protein] + H2O = L-seryl-[protein] + phosphate</text>
        <dbReference type="Rhea" id="RHEA:20629"/>
        <dbReference type="Rhea" id="RHEA-COMP:9863"/>
        <dbReference type="Rhea" id="RHEA-COMP:11604"/>
        <dbReference type="ChEBI" id="CHEBI:15377"/>
        <dbReference type="ChEBI" id="CHEBI:29999"/>
        <dbReference type="ChEBI" id="CHEBI:43474"/>
        <dbReference type="ChEBI" id="CHEBI:83421"/>
        <dbReference type="EC" id="3.1.3.16"/>
    </reaction>
</comment>
<sequence>MDKREVNLCSTVHQAYSGQTVNRKVKEQGEWRSQQVPCPDSVTDYNHHMGGVNLSNALISYYSVLHKTQKWFVAQNTMRLQKLGVTHVLNVAEGTSFMHVNTCTDFYSGTGITYHGISANDTEKFNLSAYFEEGAEFIDKALAHNNGKEQSRSLSLIHTQLTVSLYEAQHRENPLVHSPEEALLCSHQAQHKEHGARLLSRRLQLSAHSDCELQWAQMQEQSRSLSLIHTQLTVSLYEAQHRENPLVHSPEEALLCSHQAQHKELGVEASFPQCGAKREHNTTEDICPVLFVLCLMAAEESFFRAVHQWILPVPCFIQRHCELRVDQAQGPALVLHLGALELTCGAKGGHNTTEDICAVLFVLCLMAAEESFFRAVHQWILPVLCFIQRHCKVYVHCREGYSRSPTMVVAYLMLRHKMDARQAVATVRHKREIGPNDGFLRQLCQLNERLAKEGQLNGEPVKIKTK</sequence>
<dbReference type="GO" id="GO:0004722">
    <property type="term" value="F:protein serine/threonine phosphatase activity"/>
    <property type="evidence" value="ECO:0007669"/>
    <property type="project" value="UniProtKB-EC"/>
</dbReference>
<dbReference type="InterPro" id="IPR029021">
    <property type="entry name" value="Prot-tyrosine_phosphatase-like"/>
</dbReference>
<dbReference type="PROSITE" id="PS50056">
    <property type="entry name" value="TYR_PHOSPHATASE_2"/>
    <property type="match status" value="1"/>
</dbReference>
<organism evidence="8 9">
    <name type="scientific">Knipowitschia caucasica</name>
    <name type="common">Caucasian dwarf goby</name>
    <name type="synonym">Pomatoschistus caucasicus</name>
    <dbReference type="NCBI Taxonomy" id="637954"/>
    <lineage>
        <taxon>Eukaryota</taxon>
        <taxon>Metazoa</taxon>
        <taxon>Chordata</taxon>
        <taxon>Craniata</taxon>
        <taxon>Vertebrata</taxon>
        <taxon>Euteleostomi</taxon>
        <taxon>Actinopterygii</taxon>
        <taxon>Neopterygii</taxon>
        <taxon>Teleostei</taxon>
        <taxon>Neoteleostei</taxon>
        <taxon>Acanthomorphata</taxon>
        <taxon>Gobiaria</taxon>
        <taxon>Gobiiformes</taxon>
        <taxon>Gobioidei</taxon>
        <taxon>Gobiidae</taxon>
        <taxon>Gobiinae</taxon>
        <taxon>Knipowitschia</taxon>
    </lineage>
</organism>
<dbReference type="PROSITE" id="PS00383">
    <property type="entry name" value="TYR_PHOSPHATASE_1"/>
    <property type="match status" value="1"/>
</dbReference>
<dbReference type="SMART" id="SM00195">
    <property type="entry name" value="DSPc"/>
    <property type="match status" value="1"/>
</dbReference>
<feature type="domain" description="Tyrosine specific protein phosphatases" evidence="7">
    <location>
        <begin position="370"/>
        <end position="431"/>
    </location>
</feature>
<dbReference type="EMBL" id="OZ035845">
    <property type="protein sequence ID" value="CAL1599989.1"/>
    <property type="molecule type" value="Genomic_DNA"/>
</dbReference>
<dbReference type="InterPro" id="IPR016130">
    <property type="entry name" value="Tyr_Pase_AS"/>
</dbReference>
<dbReference type="InterPro" id="IPR020405">
    <property type="entry name" value="Atypical_DUSP_subfamA"/>
</dbReference>
<dbReference type="PRINTS" id="PR01908">
    <property type="entry name" value="ADSPHPHTASE"/>
</dbReference>
<evidence type="ECO:0000256" key="4">
    <source>
        <dbReference type="ARBA" id="ARBA00047761"/>
    </source>
</evidence>
<dbReference type="GO" id="GO:0043409">
    <property type="term" value="P:negative regulation of MAPK cascade"/>
    <property type="evidence" value="ECO:0007669"/>
    <property type="project" value="TreeGrafter"/>
</dbReference>
<proteinExistence type="inferred from homology"/>
<dbReference type="InterPro" id="IPR029526">
    <property type="entry name" value="PGBD"/>
</dbReference>
<dbReference type="InterPro" id="IPR020422">
    <property type="entry name" value="TYR_PHOSPHATASE_DUAL_dom"/>
</dbReference>
<evidence type="ECO:0000313" key="8">
    <source>
        <dbReference type="EMBL" id="CAL1599989.1"/>
    </source>
</evidence>
<accession>A0AAV2LHS7</accession>
<dbReference type="Gene3D" id="3.90.190.10">
    <property type="entry name" value="Protein tyrosine phosphatase superfamily"/>
    <property type="match status" value="2"/>
</dbReference>
<dbReference type="Pfam" id="PF13843">
    <property type="entry name" value="DDE_Tnp_1_7"/>
    <property type="match status" value="1"/>
</dbReference>
<dbReference type="GO" id="GO:0008138">
    <property type="term" value="F:protein tyrosine/serine/threonine phosphatase activity"/>
    <property type="evidence" value="ECO:0007669"/>
    <property type="project" value="InterPro"/>
</dbReference>
<keyword evidence="9" id="KW-1185">Reference proteome</keyword>
<dbReference type="InterPro" id="IPR000387">
    <property type="entry name" value="Tyr_Pase_dom"/>
</dbReference>
<keyword evidence="3" id="KW-0904">Protein phosphatase</keyword>
<dbReference type="SUPFAM" id="SSF52799">
    <property type="entry name" value="(Phosphotyrosine protein) phosphatases II"/>
    <property type="match status" value="2"/>
</dbReference>
<feature type="active site" description="Phosphocysteine intermediate" evidence="6">
    <location>
        <position position="397"/>
    </location>
</feature>
<evidence type="ECO:0000256" key="2">
    <source>
        <dbReference type="ARBA" id="ARBA00022801"/>
    </source>
</evidence>
<dbReference type="GO" id="GO:0033549">
    <property type="term" value="F:MAP kinase phosphatase activity"/>
    <property type="evidence" value="ECO:0007669"/>
    <property type="project" value="TreeGrafter"/>
</dbReference>
<gene>
    <name evidence="8" type="ORF">KC01_LOCUS28157</name>
</gene>
<dbReference type="PRINTS" id="PR01909">
    <property type="entry name" value="ADSPHPHTASEA"/>
</dbReference>
<dbReference type="GO" id="GO:0005737">
    <property type="term" value="C:cytoplasm"/>
    <property type="evidence" value="ECO:0007669"/>
    <property type="project" value="TreeGrafter"/>
</dbReference>
<evidence type="ECO:0000256" key="1">
    <source>
        <dbReference type="ARBA" id="ARBA00008601"/>
    </source>
</evidence>
<evidence type="ECO:0000259" key="7">
    <source>
        <dbReference type="PROSITE" id="PS50056"/>
    </source>
</evidence>
<evidence type="ECO:0000313" key="9">
    <source>
        <dbReference type="Proteomes" id="UP001497482"/>
    </source>
</evidence>
<comment type="catalytic activity">
    <reaction evidence="5">
        <text>O-phospho-L-threonyl-[protein] + H2O = L-threonyl-[protein] + phosphate</text>
        <dbReference type="Rhea" id="RHEA:47004"/>
        <dbReference type="Rhea" id="RHEA-COMP:11060"/>
        <dbReference type="Rhea" id="RHEA-COMP:11605"/>
        <dbReference type="ChEBI" id="CHEBI:15377"/>
        <dbReference type="ChEBI" id="CHEBI:30013"/>
        <dbReference type="ChEBI" id="CHEBI:43474"/>
        <dbReference type="ChEBI" id="CHEBI:61977"/>
        <dbReference type="EC" id="3.1.3.16"/>
    </reaction>
</comment>
<keyword evidence="2" id="KW-0378">Hydrolase</keyword>
<dbReference type="PANTHER" id="PTHR45682">
    <property type="entry name" value="AGAP008228-PA"/>
    <property type="match status" value="1"/>
</dbReference>
<evidence type="ECO:0000256" key="6">
    <source>
        <dbReference type="PIRSR" id="PIRSR620405-1"/>
    </source>
</evidence>
<comment type="similarity">
    <text evidence="1">Belongs to the protein-tyrosine phosphatase family. Non-receptor class dual specificity subfamily.</text>
</comment>
<dbReference type="Pfam" id="PF00782">
    <property type="entry name" value="DSPc"/>
    <property type="match status" value="1"/>
</dbReference>
<evidence type="ECO:0000256" key="5">
    <source>
        <dbReference type="ARBA" id="ARBA00048336"/>
    </source>
</evidence>
<dbReference type="PANTHER" id="PTHR45682:SF17">
    <property type="entry name" value="DUAL SPECIFICITY PROTEIN PHOSPHATASE"/>
    <property type="match status" value="1"/>
</dbReference>
<dbReference type="AlphaFoldDB" id="A0AAV2LHS7"/>
<evidence type="ECO:0000256" key="3">
    <source>
        <dbReference type="ARBA" id="ARBA00022912"/>
    </source>
</evidence>
<protein>
    <recommendedName>
        <fullName evidence="7">Tyrosine specific protein phosphatases domain-containing protein</fullName>
    </recommendedName>
</protein>
<dbReference type="InterPro" id="IPR000340">
    <property type="entry name" value="Dual-sp_phosphatase_cat-dom"/>
</dbReference>
<dbReference type="Proteomes" id="UP001497482">
    <property type="component" value="Chromosome 23"/>
</dbReference>